<name>A0A7S3MZB4_9SPIT</name>
<dbReference type="GO" id="GO:0005096">
    <property type="term" value="F:GTPase activator activity"/>
    <property type="evidence" value="ECO:0007669"/>
    <property type="project" value="UniProtKB-KW"/>
</dbReference>
<reference evidence="5" key="1">
    <citation type="submission" date="2021-01" db="EMBL/GenBank/DDBJ databases">
        <authorList>
            <person name="Corre E."/>
            <person name="Pelletier E."/>
            <person name="Niang G."/>
            <person name="Scheremetjew M."/>
            <person name="Finn R."/>
            <person name="Kale V."/>
            <person name="Holt S."/>
            <person name="Cochrane G."/>
            <person name="Meng A."/>
            <person name="Brown T."/>
            <person name="Cohen L."/>
        </authorList>
    </citation>
    <scope>NUCLEOTIDE SEQUENCE</scope>
    <source>
        <strain evidence="5">S3</strain>
    </source>
</reference>
<evidence type="ECO:0000256" key="4">
    <source>
        <dbReference type="SAM" id="MobiDB-lite"/>
    </source>
</evidence>
<keyword evidence="2" id="KW-0433">Leucine-rich repeat</keyword>
<keyword evidence="1" id="KW-0343">GTPase activation</keyword>
<dbReference type="PANTHER" id="PTHR24113:SF12">
    <property type="entry name" value="RAN GTPASE-ACTIVATING PROTEIN 1"/>
    <property type="match status" value="1"/>
</dbReference>
<dbReference type="SUPFAM" id="SSF52047">
    <property type="entry name" value="RNI-like"/>
    <property type="match status" value="1"/>
</dbReference>
<sequence length="228" mass="25772">MIAEALEKNDDVKLEEFYASRDRLEDPGMEAMAKVFSKQKCLRKIEVYQNGSKKGLRALLLSLAECKDTLKSVNIQDNKSINKAVDELITFIGACKELEYLNISDNKMRKKYCKKVIPAIMQALKDGSKLSDFQWNFDLACSSTLAKQFLSELSEVDSNLKKVALAGVFQLRETRGTLKESLQSKNIDLELFKPDFTDDESEDHDNSEEESQASDKSDSATNSEDEEN</sequence>
<keyword evidence="3" id="KW-0677">Repeat</keyword>
<dbReference type="EMBL" id="HBIH01023541">
    <property type="protein sequence ID" value="CAE0328777.1"/>
    <property type="molecule type" value="Transcribed_RNA"/>
</dbReference>
<dbReference type="AlphaFoldDB" id="A0A7S3MZB4"/>
<evidence type="ECO:0000256" key="2">
    <source>
        <dbReference type="ARBA" id="ARBA00022614"/>
    </source>
</evidence>
<dbReference type="Gene3D" id="3.80.10.10">
    <property type="entry name" value="Ribonuclease Inhibitor"/>
    <property type="match status" value="1"/>
</dbReference>
<dbReference type="GO" id="GO:0005634">
    <property type="term" value="C:nucleus"/>
    <property type="evidence" value="ECO:0007669"/>
    <property type="project" value="TreeGrafter"/>
</dbReference>
<organism evidence="5">
    <name type="scientific">Strombidium inclinatum</name>
    <dbReference type="NCBI Taxonomy" id="197538"/>
    <lineage>
        <taxon>Eukaryota</taxon>
        <taxon>Sar</taxon>
        <taxon>Alveolata</taxon>
        <taxon>Ciliophora</taxon>
        <taxon>Intramacronucleata</taxon>
        <taxon>Spirotrichea</taxon>
        <taxon>Oligotrichia</taxon>
        <taxon>Strombidiidae</taxon>
        <taxon>Strombidium</taxon>
    </lineage>
</organism>
<evidence type="ECO:0000313" key="5">
    <source>
        <dbReference type="EMBL" id="CAE0328777.1"/>
    </source>
</evidence>
<accession>A0A7S3MZB4</accession>
<dbReference type="InterPro" id="IPR032675">
    <property type="entry name" value="LRR_dom_sf"/>
</dbReference>
<feature type="region of interest" description="Disordered" evidence="4">
    <location>
        <begin position="193"/>
        <end position="228"/>
    </location>
</feature>
<dbReference type="GO" id="GO:0048471">
    <property type="term" value="C:perinuclear region of cytoplasm"/>
    <property type="evidence" value="ECO:0007669"/>
    <property type="project" value="TreeGrafter"/>
</dbReference>
<gene>
    <name evidence="5" type="ORF">SINC0208_LOCUS9405</name>
</gene>
<dbReference type="GO" id="GO:0031267">
    <property type="term" value="F:small GTPase binding"/>
    <property type="evidence" value="ECO:0007669"/>
    <property type="project" value="TreeGrafter"/>
</dbReference>
<feature type="compositionally biased region" description="Acidic residues" evidence="4">
    <location>
        <begin position="197"/>
        <end position="212"/>
    </location>
</feature>
<dbReference type="PANTHER" id="PTHR24113">
    <property type="entry name" value="RAN GTPASE-ACTIVATING PROTEIN 1"/>
    <property type="match status" value="1"/>
</dbReference>
<dbReference type="GO" id="GO:0006913">
    <property type="term" value="P:nucleocytoplasmic transport"/>
    <property type="evidence" value="ECO:0007669"/>
    <property type="project" value="TreeGrafter"/>
</dbReference>
<dbReference type="GO" id="GO:0005829">
    <property type="term" value="C:cytosol"/>
    <property type="evidence" value="ECO:0007669"/>
    <property type="project" value="TreeGrafter"/>
</dbReference>
<proteinExistence type="predicted"/>
<evidence type="ECO:0000256" key="3">
    <source>
        <dbReference type="ARBA" id="ARBA00022737"/>
    </source>
</evidence>
<protein>
    <submittedName>
        <fullName evidence="5">Uncharacterized protein</fullName>
    </submittedName>
</protein>
<evidence type="ECO:0000256" key="1">
    <source>
        <dbReference type="ARBA" id="ARBA00022468"/>
    </source>
</evidence>
<dbReference type="InterPro" id="IPR027038">
    <property type="entry name" value="RanGap"/>
</dbReference>